<keyword evidence="4 5" id="KW-0460">Magnesium</keyword>
<feature type="binding site" evidence="5">
    <location>
        <position position="90"/>
    </location>
    <ligand>
        <name>Mg(2+)</name>
        <dbReference type="ChEBI" id="CHEBI:18420"/>
        <label>2</label>
    </ligand>
</feature>
<evidence type="ECO:0000256" key="4">
    <source>
        <dbReference type="ARBA" id="ARBA00022842"/>
    </source>
</evidence>
<dbReference type="PRINTS" id="PR00377">
    <property type="entry name" value="IMPHPHTASES"/>
</dbReference>
<dbReference type="AlphaFoldDB" id="A0A2T5BW38"/>
<sequence length="264" mass="28054">MSDFDDCLIRVADALAETARQETLRCFRSEALGVDNKSGHGFDPVTAADRAAEAAMREILSSERPDDGVLGEEFGPVPGRSGLTWVLDPIDGTRGYLSGTPTWGVLIAACNETGPIYGVIDQPYIGERFRGGLGRAEMTGPRGTRALHCRAPRPLDEAVLYTTFPEIGTRAEAQAFQALSSHVRLTRYGMDCYAYALLALGQIDLVVEAGLHAYDICAPIAVVTAAGGIVTDWQGNPAHHGGQVIAAANTEIHARALAFLNATG</sequence>
<evidence type="ECO:0000256" key="2">
    <source>
        <dbReference type="ARBA" id="ARBA00022723"/>
    </source>
</evidence>
<comment type="caution">
    <text evidence="6">The sequence shown here is derived from an EMBL/GenBank/DDBJ whole genome shotgun (WGS) entry which is preliminary data.</text>
</comment>
<dbReference type="PANTHER" id="PTHR20854:SF4">
    <property type="entry name" value="INOSITOL-1-MONOPHOSPHATASE-RELATED"/>
    <property type="match status" value="1"/>
</dbReference>
<dbReference type="GO" id="GO:0006020">
    <property type="term" value="P:inositol metabolic process"/>
    <property type="evidence" value="ECO:0007669"/>
    <property type="project" value="TreeGrafter"/>
</dbReference>
<dbReference type="GO" id="GO:0007165">
    <property type="term" value="P:signal transduction"/>
    <property type="evidence" value="ECO:0007669"/>
    <property type="project" value="TreeGrafter"/>
</dbReference>
<feature type="binding site" evidence="5">
    <location>
        <position position="72"/>
    </location>
    <ligand>
        <name>Mg(2+)</name>
        <dbReference type="ChEBI" id="CHEBI:18420"/>
        <label>1</label>
        <note>catalytic</note>
    </ligand>
</feature>
<dbReference type="OrthoDB" id="9785695at2"/>
<dbReference type="RefSeq" id="WP_107890465.1">
    <property type="nucleotide sequence ID" value="NZ_NHSI01000066.1"/>
</dbReference>
<dbReference type="PROSITE" id="PS00629">
    <property type="entry name" value="IMP_1"/>
    <property type="match status" value="1"/>
</dbReference>
<dbReference type="PROSITE" id="PS00630">
    <property type="entry name" value="IMP_2"/>
    <property type="match status" value="1"/>
</dbReference>
<keyword evidence="2 5" id="KW-0479">Metal-binding</keyword>
<dbReference type="SUPFAM" id="SSF56655">
    <property type="entry name" value="Carbohydrate phosphatase"/>
    <property type="match status" value="1"/>
</dbReference>
<evidence type="ECO:0000313" key="7">
    <source>
        <dbReference type="Proteomes" id="UP000243859"/>
    </source>
</evidence>
<feature type="binding site" evidence="5">
    <location>
        <position position="215"/>
    </location>
    <ligand>
        <name>Mg(2+)</name>
        <dbReference type="ChEBI" id="CHEBI:18420"/>
        <label>1</label>
        <note>catalytic</note>
    </ligand>
</feature>
<dbReference type="CDD" id="cd01641">
    <property type="entry name" value="Bacterial_IMPase_like_1"/>
    <property type="match status" value="1"/>
</dbReference>
<evidence type="ECO:0000256" key="3">
    <source>
        <dbReference type="ARBA" id="ARBA00022801"/>
    </source>
</evidence>
<organism evidence="6 7">
    <name type="scientific">Rhodovulum imhoffii</name>
    <dbReference type="NCBI Taxonomy" id="365340"/>
    <lineage>
        <taxon>Bacteria</taxon>
        <taxon>Pseudomonadati</taxon>
        <taxon>Pseudomonadota</taxon>
        <taxon>Alphaproteobacteria</taxon>
        <taxon>Rhodobacterales</taxon>
        <taxon>Paracoccaceae</taxon>
        <taxon>Rhodovulum</taxon>
    </lineage>
</organism>
<dbReference type="GO" id="GO:0046872">
    <property type="term" value="F:metal ion binding"/>
    <property type="evidence" value="ECO:0007669"/>
    <property type="project" value="UniProtKB-KW"/>
</dbReference>
<dbReference type="Gene3D" id="3.30.540.10">
    <property type="entry name" value="Fructose-1,6-Bisphosphatase, subunit A, domain 1"/>
    <property type="match status" value="1"/>
</dbReference>
<evidence type="ECO:0000256" key="5">
    <source>
        <dbReference type="PIRSR" id="PIRSR600760-2"/>
    </source>
</evidence>
<evidence type="ECO:0000256" key="1">
    <source>
        <dbReference type="ARBA" id="ARBA00009759"/>
    </source>
</evidence>
<name>A0A2T5BW38_9RHOB</name>
<gene>
    <name evidence="6" type="ORF">C8N32_10150</name>
</gene>
<dbReference type="InterPro" id="IPR000760">
    <property type="entry name" value="Inositol_monophosphatase-like"/>
</dbReference>
<comment type="similarity">
    <text evidence="1">Belongs to the inositol monophosphatase superfamily.</text>
</comment>
<proteinExistence type="inferred from homology"/>
<feature type="binding site" evidence="5">
    <location>
        <position position="91"/>
    </location>
    <ligand>
        <name>Mg(2+)</name>
        <dbReference type="ChEBI" id="CHEBI:18420"/>
        <label>1</label>
        <note>catalytic</note>
    </ligand>
</feature>
<dbReference type="InterPro" id="IPR020550">
    <property type="entry name" value="Inositol_monophosphatase_CS"/>
</dbReference>
<dbReference type="Proteomes" id="UP000243859">
    <property type="component" value="Unassembled WGS sequence"/>
</dbReference>
<keyword evidence="3" id="KW-0378">Hydrolase</keyword>
<dbReference type="InterPro" id="IPR020583">
    <property type="entry name" value="Inositol_monoP_metal-BS"/>
</dbReference>
<feature type="binding site" evidence="5">
    <location>
        <position position="88"/>
    </location>
    <ligand>
        <name>Mg(2+)</name>
        <dbReference type="ChEBI" id="CHEBI:18420"/>
        <label>1</label>
        <note>catalytic</note>
    </ligand>
</feature>
<accession>A0A2T5BW38</accession>
<dbReference type="Pfam" id="PF00459">
    <property type="entry name" value="Inositol_P"/>
    <property type="match status" value="1"/>
</dbReference>
<keyword evidence="7" id="KW-1185">Reference proteome</keyword>
<dbReference type="PANTHER" id="PTHR20854">
    <property type="entry name" value="INOSITOL MONOPHOSPHATASE"/>
    <property type="match status" value="1"/>
</dbReference>
<dbReference type="GO" id="GO:0008934">
    <property type="term" value="F:inositol monophosphate 1-phosphatase activity"/>
    <property type="evidence" value="ECO:0007669"/>
    <property type="project" value="TreeGrafter"/>
</dbReference>
<dbReference type="GO" id="GO:0046854">
    <property type="term" value="P:phosphatidylinositol phosphate biosynthetic process"/>
    <property type="evidence" value="ECO:0007669"/>
    <property type="project" value="InterPro"/>
</dbReference>
<comment type="cofactor">
    <cofactor evidence="5">
        <name>Mg(2+)</name>
        <dbReference type="ChEBI" id="CHEBI:18420"/>
    </cofactor>
</comment>
<protein>
    <submittedName>
        <fullName evidence="6">Histidinol phosphatase-like enzyme (Inositol monophosphatase family)</fullName>
    </submittedName>
</protein>
<evidence type="ECO:0000313" key="6">
    <source>
        <dbReference type="EMBL" id="PTN03856.1"/>
    </source>
</evidence>
<dbReference type="EMBL" id="QAAA01000001">
    <property type="protein sequence ID" value="PTN03856.1"/>
    <property type="molecule type" value="Genomic_DNA"/>
</dbReference>
<reference evidence="6 7" key="1">
    <citation type="submission" date="2018-04" db="EMBL/GenBank/DDBJ databases">
        <title>Genomic Encyclopedia of Archaeal and Bacterial Type Strains, Phase II (KMG-II): from individual species to whole genera.</title>
        <authorList>
            <person name="Goeker M."/>
        </authorList>
    </citation>
    <scope>NUCLEOTIDE SEQUENCE [LARGE SCALE GENOMIC DNA]</scope>
    <source>
        <strain evidence="6 7">DSM 18064</strain>
    </source>
</reference>
<dbReference type="Gene3D" id="3.40.190.80">
    <property type="match status" value="1"/>
</dbReference>